<dbReference type="Proteomes" id="UP000694414">
    <property type="component" value="Unplaced"/>
</dbReference>
<evidence type="ECO:0000256" key="1">
    <source>
        <dbReference type="ARBA" id="ARBA00009526"/>
    </source>
</evidence>
<name>A0A8C8YIM0_PROSS</name>
<dbReference type="AlphaFoldDB" id="A0A8C8YIM0"/>
<dbReference type="InterPro" id="IPR043519">
    <property type="entry name" value="NT_sf"/>
</dbReference>
<evidence type="ECO:0000259" key="3">
    <source>
        <dbReference type="PROSITE" id="PS50053"/>
    </source>
</evidence>
<dbReference type="CDD" id="cd01811">
    <property type="entry name" value="Ubl1_OASL"/>
    <property type="match status" value="1"/>
</dbReference>
<dbReference type="Ensembl" id="ENSPSMT00000003671.1">
    <property type="protein sequence ID" value="ENSPSMP00000003032.1"/>
    <property type="gene ID" value="ENSPSMG00000002452.1"/>
</dbReference>
<dbReference type="GO" id="GO:0005730">
    <property type="term" value="C:nucleolus"/>
    <property type="evidence" value="ECO:0007669"/>
    <property type="project" value="Ensembl"/>
</dbReference>
<dbReference type="FunFam" id="3.30.460.10:FF:000007">
    <property type="entry name" value="2'-5'-oligoadenylate synthetase 1"/>
    <property type="match status" value="1"/>
</dbReference>
<feature type="domain" description="Ubiquitin-like" evidence="3">
    <location>
        <begin position="304"/>
        <end position="375"/>
    </location>
</feature>
<dbReference type="GO" id="GO:0005829">
    <property type="term" value="C:cytosol"/>
    <property type="evidence" value="ECO:0007669"/>
    <property type="project" value="Ensembl"/>
</dbReference>
<reference evidence="4" key="2">
    <citation type="submission" date="2025-09" db="UniProtKB">
        <authorList>
            <consortium name="Ensembl"/>
        </authorList>
    </citation>
    <scope>IDENTIFICATION</scope>
</reference>
<dbReference type="InterPro" id="IPR006116">
    <property type="entry name" value="NT_2-5OAS_ClassI-CCAase"/>
</dbReference>
<dbReference type="GO" id="GO:0045071">
    <property type="term" value="P:negative regulation of viral genome replication"/>
    <property type="evidence" value="ECO:0007669"/>
    <property type="project" value="Ensembl"/>
</dbReference>
<keyword evidence="5" id="KW-1185">Reference proteome</keyword>
<accession>A0A8C8YIM0</accession>
<dbReference type="GO" id="GO:0005654">
    <property type="term" value="C:nucleoplasm"/>
    <property type="evidence" value="ECO:0007669"/>
    <property type="project" value="Ensembl"/>
</dbReference>
<gene>
    <name evidence="4" type="primary">OASL</name>
</gene>
<dbReference type="InterPro" id="IPR000626">
    <property type="entry name" value="Ubiquitin-like_dom"/>
</dbReference>
<dbReference type="FunFam" id="3.10.20.90:FF:000205">
    <property type="entry name" value="2'-5'-oligoadenylate synthase-like protein 2"/>
    <property type="match status" value="1"/>
</dbReference>
<dbReference type="Pfam" id="PF00240">
    <property type="entry name" value="ubiquitin"/>
    <property type="match status" value="1"/>
</dbReference>
<reference evidence="4" key="1">
    <citation type="submission" date="2025-08" db="UniProtKB">
        <authorList>
            <consortium name="Ensembl"/>
        </authorList>
    </citation>
    <scope>IDENTIFICATION</scope>
</reference>
<dbReference type="GO" id="GO:0016020">
    <property type="term" value="C:membrane"/>
    <property type="evidence" value="ECO:0007669"/>
    <property type="project" value="TreeGrafter"/>
</dbReference>
<dbReference type="SUPFAM" id="SSF81301">
    <property type="entry name" value="Nucleotidyltransferase"/>
    <property type="match status" value="1"/>
</dbReference>
<dbReference type="Pfam" id="PF10421">
    <property type="entry name" value="OAS1_C"/>
    <property type="match status" value="1"/>
</dbReference>
<dbReference type="GO" id="GO:0003677">
    <property type="term" value="F:DNA binding"/>
    <property type="evidence" value="ECO:0007669"/>
    <property type="project" value="Ensembl"/>
</dbReference>
<dbReference type="PROSITE" id="PS00832">
    <property type="entry name" value="25A_SYNTH_1"/>
    <property type="match status" value="1"/>
</dbReference>
<dbReference type="Gene3D" id="3.10.20.90">
    <property type="entry name" value="Phosphatidylinositol 3-kinase Catalytic Subunit, Chain A, domain 1"/>
    <property type="match status" value="2"/>
</dbReference>
<dbReference type="CDD" id="cd05400">
    <property type="entry name" value="NT_2-5OAS_ClassI-CCAase"/>
    <property type="match status" value="1"/>
</dbReference>
<dbReference type="GO" id="GO:1900246">
    <property type="term" value="P:positive regulation of RIG-I signaling pathway"/>
    <property type="evidence" value="ECO:0007669"/>
    <property type="project" value="Ensembl"/>
</dbReference>
<dbReference type="InterPro" id="IPR029071">
    <property type="entry name" value="Ubiquitin-like_domsf"/>
</dbReference>
<dbReference type="GO" id="GO:0003725">
    <property type="term" value="F:double-stranded RNA binding"/>
    <property type="evidence" value="ECO:0007669"/>
    <property type="project" value="Ensembl"/>
</dbReference>
<dbReference type="Gene3D" id="1.10.1410.20">
    <property type="entry name" value="2'-5'-oligoadenylate synthetase 1, domain 2"/>
    <property type="match status" value="1"/>
</dbReference>
<proteinExistence type="inferred from homology"/>
<evidence type="ECO:0000313" key="5">
    <source>
        <dbReference type="Proteomes" id="UP000694414"/>
    </source>
</evidence>
<evidence type="ECO:0000313" key="4">
    <source>
        <dbReference type="Ensembl" id="ENSPSMP00000003032.1"/>
    </source>
</evidence>
<protein>
    <submittedName>
        <fullName evidence="4">2'-5'-oligoadenylate synthetase like</fullName>
    </submittedName>
</protein>
<dbReference type="PROSITE" id="PS50152">
    <property type="entry name" value="25A_SYNTH_3"/>
    <property type="match status" value="1"/>
</dbReference>
<organism evidence="4 5">
    <name type="scientific">Prolemur simus</name>
    <name type="common">Greater bamboo lemur</name>
    <name type="synonym">Hapalemur simus</name>
    <dbReference type="NCBI Taxonomy" id="1328070"/>
    <lineage>
        <taxon>Eukaryota</taxon>
        <taxon>Metazoa</taxon>
        <taxon>Chordata</taxon>
        <taxon>Craniata</taxon>
        <taxon>Vertebrata</taxon>
        <taxon>Euteleostomi</taxon>
        <taxon>Mammalia</taxon>
        <taxon>Eutheria</taxon>
        <taxon>Euarchontoglires</taxon>
        <taxon>Primates</taxon>
        <taxon>Strepsirrhini</taxon>
        <taxon>Lemuriformes</taxon>
        <taxon>Lemuridae</taxon>
        <taxon>Prolemur</taxon>
    </lineage>
</organism>
<dbReference type="SUPFAM" id="SSF54236">
    <property type="entry name" value="Ubiquitin-like"/>
    <property type="match status" value="2"/>
</dbReference>
<dbReference type="GO" id="GO:0016779">
    <property type="term" value="F:nucleotidyltransferase activity"/>
    <property type="evidence" value="ECO:0007669"/>
    <property type="project" value="InterPro"/>
</dbReference>
<sequence>MAGTQELFDTPASSLNSFVSQWLQPCRDWKEEVQEVVRTVQQFLRQEHFQGEHGLDQEVRVLKVVQVGSFGNGTVLRGTREVELVVFLSCFRSFQEEVKYHRDVLKLLQKKVWRSQDLQALGLKKPRVAQGVPDTLVFTIQTKQTLEPITVTIWPAYRALGSSVLNSELPPEVYVSLIEACGDPGNFFPSFSELQKNFVKYQPTKLKSLLRLVKHWYQKRARDIQVTVEQWGCPDRTFLVNPYESIKTIKEKMQRGPAYPGQQRLSFQEPGRDRQLLRSGSCLADYGIFFNVCIYRLQTVSTEMQVFVKKPNGESHAYAIQPNSFVWALKQQIECRQGLPEKQQLLQFQGEVLHDWWGLGCYGIQDSDTLVLSMKAQFPAN</sequence>
<comment type="similarity">
    <text evidence="1">Belongs to the 2-5A synthase family.</text>
</comment>
<dbReference type="GeneTree" id="ENSGT00510000046406"/>
<keyword evidence="2" id="KW-0694">RNA-binding</keyword>
<dbReference type="GO" id="GO:0051607">
    <property type="term" value="P:defense response to virus"/>
    <property type="evidence" value="ECO:0007669"/>
    <property type="project" value="Ensembl"/>
</dbReference>
<dbReference type="PANTHER" id="PTHR11258:SF16">
    <property type="entry name" value="2'-5'-OLIGOADENYLATE SYNTHASE-LIKE PROTEIN"/>
    <property type="match status" value="1"/>
</dbReference>
<dbReference type="Gene3D" id="3.30.460.10">
    <property type="entry name" value="Beta Polymerase, domain 2"/>
    <property type="match status" value="1"/>
</dbReference>
<dbReference type="SMART" id="SM00213">
    <property type="entry name" value="UBQ"/>
    <property type="match status" value="2"/>
</dbReference>
<dbReference type="InterPro" id="IPR043518">
    <property type="entry name" value="2-5OAS_N_CS"/>
</dbReference>
<dbReference type="PANTHER" id="PTHR11258">
    <property type="entry name" value="2-5 OLIGOADENYLATE SYNTHETASE"/>
    <property type="match status" value="1"/>
</dbReference>
<dbReference type="InterPro" id="IPR018952">
    <property type="entry name" value="2-5-oligoAdlate_synth_1_dom2/C"/>
</dbReference>
<evidence type="ECO:0000256" key="2">
    <source>
        <dbReference type="ARBA" id="ARBA00022884"/>
    </source>
</evidence>
<dbReference type="PROSITE" id="PS50053">
    <property type="entry name" value="UBIQUITIN_2"/>
    <property type="match status" value="1"/>
</dbReference>
<dbReference type="GO" id="GO:0070106">
    <property type="term" value="P:interleukin-27-mediated signaling pathway"/>
    <property type="evidence" value="ECO:0007669"/>
    <property type="project" value="Ensembl"/>
</dbReference>